<keyword evidence="2" id="KW-1185">Reference proteome</keyword>
<accession>A0A9P7VFZ1</accession>
<name>A0A9P7VFZ1_9AGAR</name>
<dbReference type="AlphaFoldDB" id="A0A9P7VFZ1"/>
<organism evidence="1 2">
    <name type="scientific">Guyanagaster necrorhizus</name>
    <dbReference type="NCBI Taxonomy" id="856835"/>
    <lineage>
        <taxon>Eukaryota</taxon>
        <taxon>Fungi</taxon>
        <taxon>Dikarya</taxon>
        <taxon>Basidiomycota</taxon>
        <taxon>Agaricomycotina</taxon>
        <taxon>Agaricomycetes</taxon>
        <taxon>Agaricomycetidae</taxon>
        <taxon>Agaricales</taxon>
        <taxon>Marasmiineae</taxon>
        <taxon>Physalacriaceae</taxon>
        <taxon>Guyanagaster</taxon>
    </lineage>
</organism>
<comment type="caution">
    <text evidence="1">The sequence shown here is derived from an EMBL/GenBank/DDBJ whole genome shotgun (WGS) entry which is preliminary data.</text>
</comment>
<gene>
    <name evidence="1" type="ORF">BT62DRAFT_1013307</name>
</gene>
<sequence>MDSLSPGSRVSFYDSTGRLVGGVVESTIRMANGMQVVRVKCDSGSSITLPAAGLFQG</sequence>
<proteinExistence type="predicted"/>
<dbReference type="EMBL" id="MU250581">
    <property type="protein sequence ID" value="KAG7439868.1"/>
    <property type="molecule type" value="Genomic_DNA"/>
</dbReference>
<dbReference type="OrthoDB" id="3237761at2759"/>
<evidence type="ECO:0000313" key="1">
    <source>
        <dbReference type="EMBL" id="KAG7439868.1"/>
    </source>
</evidence>
<dbReference type="GeneID" id="66100327"/>
<reference evidence="1" key="1">
    <citation type="submission" date="2020-11" db="EMBL/GenBank/DDBJ databases">
        <title>Adaptations for nitrogen fixation in a non-lichenized fungal sporocarp promotes dispersal by wood-feeding termites.</title>
        <authorList>
            <consortium name="DOE Joint Genome Institute"/>
            <person name="Koch R.A."/>
            <person name="Yoon G."/>
            <person name="Arayal U."/>
            <person name="Lail K."/>
            <person name="Amirebrahimi M."/>
            <person name="Labutti K."/>
            <person name="Lipzen A."/>
            <person name="Riley R."/>
            <person name="Barry K."/>
            <person name="Henrissat B."/>
            <person name="Grigoriev I.V."/>
            <person name="Herr J.R."/>
            <person name="Aime M.C."/>
        </authorList>
    </citation>
    <scope>NUCLEOTIDE SEQUENCE</scope>
    <source>
        <strain evidence="1">MCA 3950</strain>
    </source>
</reference>
<protein>
    <submittedName>
        <fullName evidence="1">Uncharacterized protein</fullName>
    </submittedName>
</protein>
<dbReference type="Proteomes" id="UP000812287">
    <property type="component" value="Unassembled WGS sequence"/>
</dbReference>
<dbReference type="RefSeq" id="XP_043033368.1">
    <property type="nucleotide sequence ID" value="XM_043178040.1"/>
</dbReference>
<evidence type="ECO:0000313" key="2">
    <source>
        <dbReference type="Proteomes" id="UP000812287"/>
    </source>
</evidence>